<sequence>MKRANLFWIFLFASLLGLNACQTTPTPAPVTDAAKPDPLKALANQNELLLAQNKELAQELENLKKLRETDKVEFNKRLVAMDNTIQLWEKNLDEQAEKGPVAKPLPQKTEKKTDPEPKPAALAAVAPPQETEDPGKQDMGTEEEAGSIPTPVTSLALTSVDLNQSIESDKGSHVKGARHRLPVVLPPSKEVEKKEETQIWDDPDLNPPVFPIKLDVFPAAKKAYNDAFKAYTRKDYLEAAKQFDLFLSRYPNDVDADNAQFWRGMAFFDEGRLDQSEEEFRKVLKNYQHGLTGEGFKSPDAVLMLGKIYLKRQKPIRARYYFEHCVKNYAESRAAHKAQRELDALVEIEAQ</sequence>
<gene>
    <name evidence="3" type="ORF">A2527_05215</name>
</gene>
<dbReference type="InterPro" id="IPR011990">
    <property type="entry name" value="TPR-like_helical_dom_sf"/>
</dbReference>
<dbReference type="STRING" id="1817772.A2527_05215"/>
<dbReference type="EMBL" id="MFNE01000036">
    <property type="protein sequence ID" value="OGG94587.1"/>
    <property type="molecule type" value="Genomic_DNA"/>
</dbReference>
<feature type="compositionally biased region" description="Basic and acidic residues" evidence="1">
    <location>
        <begin position="108"/>
        <end position="117"/>
    </location>
</feature>
<feature type="signal peptide" evidence="2">
    <location>
        <begin position="1"/>
        <end position="20"/>
    </location>
</feature>
<organism evidence="3 4">
    <name type="scientific">Candidatus Lambdaproteobacteria bacterium RIFOXYD2_FULL_50_16</name>
    <dbReference type="NCBI Taxonomy" id="1817772"/>
    <lineage>
        <taxon>Bacteria</taxon>
        <taxon>Pseudomonadati</taxon>
        <taxon>Pseudomonadota</taxon>
        <taxon>Candidatus Lambdaproteobacteria</taxon>
    </lineage>
</organism>
<accession>A0A1F6G8Z3</accession>
<evidence type="ECO:0000313" key="4">
    <source>
        <dbReference type="Proteomes" id="UP000178449"/>
    </source>
</evidence>
<feature type="chain" id="PRO_5009524536" description="Outer membrane lipoprotein BamD-like domain-containing protein" evidence="2">
    <location>
        <begin position="21"/>
        <end position="351"/>
    </location>
</feature>
<protein>
    <recommendedName>
        <fullName evidence="5">Outer membrane lipoprotein BamD-like domain-containing protein</fullName>
    </recommendedName>
</protein>
<keyword evidence="2" id="KW-0732">Signal</keyword>
<dbReference type="Pfam" id="PF13174">
    <property type="entry name" value="TPR_6"/>
    <property type="match status" value="2"/>
</dbReference>
<reference evidence="3 4" key="1">
    <citation type="journal article" date="2016" name="Nat. Commun.">
        <title>Thousands of microbial genomes shed light on interconnected biogeochemical processes in an aquifer system.</title>
        <authorList>
            <person name="Anantharaman K."/>
            <person name="Brown C.T."/>
            <person name="Hug L.A."/>
            <person name="Sharon I."/>
            <person name="Castelle C.J."/>
            <person name="Probst A.J."/>
            <person name="Thomas B.C."/>
            <person name="Singh A."/>
            <person name="Wilkins M.J."/>
            <person name="Karaoz U."/>
            <person name="Brodie E.L."/>
            <person name="Williams K.H."/>
            <person name="Hubbard S.S."/>
            <person name="Banfield J.F."/>
        </authorList>
    </citation>
    <scope>NUCLEOTIDE SEQUENCE [LARGE SCALE GENOMIC DNA]</scope>
</reference>
<evidence type="ECO:0008006" key="5">
    <source>
        <dbReference type="Google" id="ProtNLM"/>
    </source>
</evidence>
<feature type="region of interest" description="Disordered" evidence="1">
    <location>
        <begin position="96"/>
        <end position="152"/>
    </location>
</feature>
<dbReference type="AlphaFoldDB" id="A0A1F6G8Z3"/>
<feature type="compositionally biased region" description="Low complexity" evidence="1">
    <location>
        <begin position="119"/>
        <end position="128"/>
    </location>
</feature>
<dbReference type="Proteomes" id="UP000178449">
    <property type="component" value="Unassembled WGS sequence"/>
</dbReference>
<evidence type="ECO:0000313" key="3">
    <source>
        <dbReference type="EMBL" id="OGG94587.1"/>
    </source>
</evidence>
<evidence type="ECO:0000256" key="2">
    <source>
        <dbReference type="SAM" id="SignalP"/>
    </source>
</evidence>
<dbReference type="SUPFAM" id="SSF48452">
    <property type="entry name" value="TPR-like"/>
    <property type="match status" value="1"/>
</dbReference>
<name>A0A1F6G8Z3_9PROT</name>
<proteinExistence type="predicted"/>
<evidence type="ECO:0000256" key="1">
    <source>
        <dbReference type="SAM" id="MobiDB-lite"/>
    </source>
</evidence>
<dbReference type="InterPro" id="IPR019734">
    <property type="entry name" value="TPR_rpt"/>
</dbReference>
<comment type="caution">
    <text evidence="3">The sequence shown here is derived from an EMBL/GenBank/DDBJ whole genome shotgun (WGS) entry which is preliminary data.</text>
</comment>
<dbReference type="Gene3D" id="1.25.40.10">
    <property type="entry name" value="Tetratricopeptide repeat domain"/>
    <property type="match status" value="1"/>
</dbReference>